<dbReference type="GO" id="GO:0032588">
    <property type="term" value="C:trans-Golgi network membrane"/>
    <property type="evidence" value="ECO:0007669"/>
    <property type="project" value="InterPro"/>
</dbReference>
<organism evidence="2 3">
    <name type="scientific">Cyprinus carpio</name>
    <name type="common">Common carp</name>
    <dbReference type="NCBI Taxonomy" id="7962"/>
    <lineage>
        <taxon>Eukaryota</taxon>
        <taxon>Metazoa</taxon>
        <taxon>Chordata</taxon>
        <taxon>Craniata</taxon>
        <taxon>Vertebrata</taxon>
        <taxon>Euteleostomi</taxon>
        <taxon>Actinopterygii</taxon>
        <taxon>Neopterygii</taxon>
        <taxon>Teleostei</taxon>
        <taxon>Ostariophysi</taxon>
        <taxon>Cypriniformes</taxon>
        <taxon>Cyprinidae</taxon>
        <taxon>Cyprininae</taxon>
        <taxon>Cyprinus</taxon>
    </lineage>
</organism>
<feature type="region of interest" description="Disordered" evidence="1">
    <location>
        <begin position="42"/>
        <end position="73"/>
    </location>
</feature>
<dbReference type="GO" id="GO:0030276">
    <property type="term" value="F:clathrin binding"/>
    <property type="evidence" value="ECO:0007669"/>
    <property type="project" value="InterPro"/>
</dbReference>
<reference evidence="2" key="2">
    <citation type="submission" date="2025-09" db="UniProtKB">
        <authorList>
            <consortium name="Ensembl"/>
        </authorList>
    </citation>
    <scope>IDENTIFICATION</scope>
</reference>
<dbReference type="GO" id="GO:0030121">
    <property type="term" value="C:AP-1 adaptor complex"/>
    <property type="evidence" value="ECO:0007669"/>
    <property type="project" value="TreeGrafter"/>
</dbReference>
<protein>
    <recommendedName>
        <fullName evidence="4">Aftiphilin clathrin-binding box domain-containing protein</fullName>
    </recommendedName>
</protein>
<evidence type="ECO:0000256" key="1">
    <source>
        <dbReference type="SAM" id="MobiDB-lite"/>
    </source>
</evidence>
<evidence type="ECO:0008006" key="4">
    <source>
        <dbReference type="Google" id="ProtNLM"/>
    </source>
</evidence>
<evidence type="ECO:0000313" key="3">
    <source>
        <dbReference type="Proteomes" id="UP000694427"/>
    </source>
</evidence>
<dbReference type="InterPro" id="IPR046359">
    <property type="entry name" value="Aftin-like"/>
</dbReference>
<dbReference type="PANTHER" id="PTHR16156:SF10">
    <property type="entry name" value="AFTIPHILIN-RELATED"/>
    <property type="match status" value="1"/>
</dbReference>
<sequence>MYAASLGMLEPTKEPVKPVSAAEMIASIAQSPSVATELNTCPPDTAQESLPPVQFDWSSSGLTNPLDGKTDQSFSHSQIMENVPQLYTIFGLISLLRKPVQKEENLSEEALRVISGLPDLSFMQAKVLMFPSTLTPLLPSSSSPSPTPD</sequence>
<name>A0A8C1NHY6_CYPCA</name>
<proteinExistence type="predicted"/>
<reference evidence="2" key="1">
    <citation type="submission" date="2025-08" db="UniProtKB">
        <authorList>
            <consortium name="Ensembl"/>
        </authorList>
    </citation>
    <scope>IDENTIFICATION</scope>
</reference>
<dbReference type="AlphaFoldDB" id="A0A8C1NHY6"/>
<evidence type="ECO:0000313" key="2">
    <source>
        <dbReference type="Ensembl" id="ENSCCRP00010091577.1"/>
    </source>
</evidence>
<accession>A0A8C1NHY6</accession>
<keyword evidence="3" id="KW-1185">Reference proteome</keyword>
<dbReference type="PANTHER" id="PTHR16156">
    <property type="entry name" value="AFTIPHILIN A-RELATED"/>
    <property type="match status" value="1"/>
</dbReference>
<dbReference type="Ensembl" id="ENSCCRT00010101556.1">
    <property type="protein sequence ID" value="ENSCCRP00010091577.1"/>
    <property type="gene ID" value="ENSCCRG00010040032.1"/>
</dbReference>
<dbReference type="Proteomes" id="UP000694427">
    <property type="component" value="Unplaced"/>
</dbReference>